<dbReference type="Proteomes" id="UP000799764">
    <property type="component" value="Unassembled WGS sequence"/>
</dbReference>
<name>A0A9P4PLX7_9PLEO</name>
<dbReference type="AlphaFoldDB" id="A0A9P4PLX7"/>
<evidence type="ECO:0000313" key="2">
    <source>
        <dbReference type="EMBL" id="KAF2445563.1"/>
    </source>
</evidence>
<sequence>MTASVAGSEKTGGRAKSSREAAIAAGWWRSRTVEIKDGASEGCKILSRSVWPGVNLGQSWRRRLYSWVRWVGQESTCVSLGWRADLGRR</sequence>
<organism evidence="2 3">
    <name type="scientific">Karstenula rhodostoma CBS 690.94</name>
    <dbReference type="NCBI Taxonomy" id="1392251"/>
    <lineage>
        <taxon>Eukaryota</taxon>
        <taxon>Fungi</taxon>
        <taxon>Dikarya</taxon>
        <taxon>Ascomycota</taxon>
        <taxon>Pezizomycotina</taxon>
        <taxon>Dothideomycetes</taxon>
        <taxon>Pleosporomycetidae</taxon>
        <taxon>Pleosporales</taxon>
        <taxon>Massarineae</taxon>
        <taxon>Didymosphaeriaceae</taxon>
        <taxon>Karstenula</taxon>
    </lineage>
</organism>
<reference evidence="2" key="1">
    <citation type="journal article" date="2020" name="Stud. Mycol.">
        <title>101 Dothideomycetes genomes: a test case for predicting lifestyles and emergence of pathogens.</title>
        <authorList>
            <person name="Haridas S."/>
            <person name="Albert R."/>
            <person name="Binder M."/>
            <person name="Bloem J."/>
            <person name="Labutti K."/>
            <person name="Salamov A."/>
            <person name="Andreopoulos B."/>
            <person name="Baker S."/>
            <person name="Barry K."/>
            <person name="Bills G."/>
            <person name="Bluhm B."/>
            <person name="Cannon C."/>
            <person name="Castanera R."/>
            <person name="Culley D."/>
            <person name="Daum C."/>
            <person name="Ezra D."/>
            <person name="Gonzalez J."/>
            <person name="Henrissat B."/>
            <person name="Kuo A."/>
            <person name="Liang C."/>
            <person name="Lipzen A."/>
            <person name="Lutzoni F."/>
            <person name="Magnuson J."/>
            <person name="Mondo S."/>
            <person name="Nolan M."/>
            <person name="Ohm R."/>
            <person name="Pangilinan J."/>
            <person name="Park H.-J."/>
            <person name="Ramirez L."/>
            <person name="Alfaro M."/>
            <person name="Sun H."/>
            <person name="Tritt A."/>
            <person name="Yoshinaga Y."/>
            <person name="Zwiers L.-H."/>
            <person name="Turgeon B."/>
            <person name="Goodwin S."/>
            <person name="Spatafora J."/>
            <person name="Crous P."/>
            <person name="Grigoriev I."/>
        </authorList>
    </citation>
    <scope>NUCLEOTIDE SEQUENCE</scope>
    <source>
        <strain evidence="2">CBS 690.94</strain>
    </source>
</reference>
<feature type="region of interest" description="Disordered" evidence="1">
    <location>
        <begin position="1"/>
        <end position="21"/>
    </location>
</feature>
<keyword evidence="3" id="KW-1185">Reference proteome</keyword>
<gene>
    <name evidence="2" type="ORF">P171DRAFT_267775</name>
</gene>
<accession>A0A9P4PLX7</accession>
<evidence type="ECO:0000256" key="1">
    <source>
        <dbReference type="SAM" id="MobiDB-lite"/>
    </source>
</evidence>
<evidence type="ECO:0000313" key="3">
    <source>
        <dbReference type="Proteomes" id="UP000799764"/>
    </source>
</evidence>
<dbReference type="EMBL" id="MU001499">
    <property type="protein sequence ID" value="KAF2445563.1"/>
    <property type="molecule type" value="Genomic_DNA"/>
</dbReference>
<protein>
    <submittedName>
        <fullName evidence="2">Uncharacterized protein</fullName>
    </submittedName>
</protein>
<comment type="caution">
    <text evidence="2">The sequence shown here is derived from an EMBL/GenBank/DDBJ whole genome shotgun (WGS) entry which is preliminary data.</text>
</comment>
<proteinExistence type="predicted"/>